<accession>A0A060SFU9</accession>
<evidence type="ECO:0000256" key="1">
    <source>
        <dbReference type="SAM" id="MobiDB-lite"/>
    </source>
</evidence>
<dbReference type="EMBL" id="CCBP010000098">
    <property type="protein sequence ID" value="CDO71134.1"/>
    <property type="molecule type" value="Genomic_DNA"/>
</dbReference>
<keyword evidence="3" id="KW-1185">Reference proteome</keyword>
<gene>
    <name evidence="2" type="ORF">BN946_scf184845.g4</name>
</gene>
<feature type="compositionally biased region" description="Polar residues" evidence="1">
    <location>
        <begin position="1"/>
        <end position="20"/>
    </location>
</feature>
<feature type="compositionally biased region" description="Low complexity" evidence="1">
    <location>
        <begin position="345"/>
        <end position="356"/>
    </location>
</feature>
<feature type="region of interest" description="Disordered" evidence="1">
    <location>
        <begin position="1"/>
        <end position="95"/>
    </location>
</feature>
<reference evidence="2" key="1">
    <citation type="submission" date="2014-01" db="EMBL/GenBank/DDBJ databases">
        <title>The genome of the white-rot fungus Pycnoporus cinnabarinus: a basidiomycete model with a versatile arsenal for lignocellulosic biomass breakdown.</title>
        <authorList>
            <person name="Levasseur A."/>
            <person name="Lomascolo A."/>
            <person name="Ruiz-Duenas F.J."/>
            <person name="Uzan E."/>
            <person name="Piumi F."/>
            <person name="Kues U."/>
            <person name="Ram A.F.J."/>
            <person name="Murat C."/>
            <person name="Haon M."/>
            <person name="Benoit I."/>
            <person name="Arfi Y."/>
            <person name="Chevret D."/>
            <person name="Drula E."/>
            <person name="Kwon M.J."/>
            <person name="Gouret P."/>
            <person name="Lesage-Meessen L."/>
            <person name="Lombard V."/>
            <person name="Mariette J."/>
            <person name="Noirot C."/>
            <person name="Park J."/>
            <person name="Patyshakuliyeva A."/>
            <person name="Wieneger R.A.B."/>
            <person name="Wosten H.A.B."/>
            <person name="Martin F."/>
            <person name="Coutinho P.M."/>
            <person name="de Vries R."/>
            <person name="Martinez A.T."/>
            <person name="Klopp C."/>
            <person name="Pontarotti P."/>
            <person name="Henrissat B."/>
            <person name="Record E."/>
        </authorList>
    </citation>
    <scope>NUCLEOTIDE SEQUENCE [LARGE SCALE GENOMIC DNA]</scope>
    <source>
        <strain evidence="2">BRFM137</strain>
    </source>
</reference>
<feature type="compositionally biased region" description="Polar residues" evidence="1">
    <location>
        <begin position="68"/>
        <end position="80"/>
    </location>
</feature>
<sequence>MLSSLGFDTSKSTGRNNRTGPSRFFPDMSRGLSTHVFKHTPATPLQPAPPAAAAKFDPPTARPPPSSGLWNRQLSYQASRNDSERKQPPHVALSQDRRLVQVSPPALQPWPVDTKYAKSQKGGSYLIHPSHESDVYIYERSILSVDDTLSSSPSSDSSEDSDLFEETQMANLEISSTRASSSTETLESTLYTNLTARGTIGVTANNAVPSRSRPPLAITAPPLRPMPPARPASTRPALDNSCAARPTVPLVRTDSQRPRTTSFTHPVYPVQLANLDAFSESDDSETVVSETQVENMVVDMLGPSYWSRMSGMQDATRSATPIRRDSVQRAPSNAARRDASDSARDVSSSRTSPTSQSREDFPRAPPGLYSAVATPPDGQGARGSAPAAPPTLSSSPPTANAPQVGSSASRSSGSPQQLARTASSRPPASAVEVPASGRASESPIMRPPSTSPTSASTRTRKISQQASCQCNPPHVEGATCAATAKRCVRWTEDLICPSPVPFENRRKGWFNRRGDQLWTNDGYFKSPEAGQEYPPDLAHYPEPNTGWMNEEGVRIDMQHRLIPKQPLRSALKQPKNTL</sequence>
<dbReference type="AlphaFoldDB" id="A0A060SFU9"/>
<evidence type="ECO:0000313" key="3">
    <source>
        <dbReference type="Proteomes" id="UP000029665"/>
    </source>
</evidence>
<organism evidence="2 3">
    <name type="scientific">Pycnoporus cinnabarinus</name>
    <name type="common">Cinnabar-red polypore</name>
    <name type="synonym">Trametes cinnabarina</name>
    <dbReference type="NCBI Taxonomy" id="5643"/>
    <lineage>
        <taxon>Eukaryota</taxon>
        <taxon>Fungi</taxon>
        <taxon>Dikarya</taxon>
        <taxon>Basidiomycota</taxon>
        <taxon>Agaricomycotina</taxon>
        <taxon>Agaricomycetes</taxon>
        <taxon>Polyporales</taxon>
        <taxon>Polyporaceae</taxon>
        <taxon>Trametes</taxon>
    </lineage>
</organism>
<feature type="compositionally biased region" description="Basic and acidic residues" evidence="1">
    <location>
        <begin position="335"/>
        <end position="344"/>
    </location>
</feature>
<name>A0A060SFU9_PYCCI</name>
<dbReference type="STRING" id="5643.A0A060SFU9"/>
<feature type="region of interest" description="Disordered" evidence="1">
    <location>
        <begin position="311"/>
        <end position="460"/>
    </location>
</feature>
<evidence type="ECO:0000313" key="2">
    <source>
        <dbReference type="EMBL" id="CDO71134.1"/>
    </source>
</evidence>
<proteinExistence type="predicted"/>
<feature type="compositionally biased region" description="Low complexity" evidence="1">
    <location>
        <begin position="384"/>
        <end position="430"/>
    </location>
</feature>
<dbReference type="HOGENOM" id="CLU_523773_0_0_1"/>
<dbReference type="OrthoDB" id="3255922at2759"/>
<dbReference type="Proteomes" id="UP000029665">
    <property type="component" value="Unassembled WGS sequence"/>
</dbReference>
<protein>
    <submittedName>
        <fullName evidence="2">Uncharacterized protein</fullName>
    </submittedName>
</protein>
<comment type="caution">
    <text evidence="2">The sequence shown here is derived from an EMBL/GenBank/DDBJ whole genome shotgun (WGS) entry which is preliminary data.</text>
</comment>
<dbReference type="OMA" id="DMYIYER"/>
<feature type="region of interest" description="Disordered" evidence="1">
    <location>
        <begin position="205"/>
        <end position="240"/>
    </location>
</feature>